<accession>A0A0F8VRL6</accession>
<protein>
    <recommendedName>
        <fullName evidence="2">Helix-turn-helix type 11 domain-containing protein</fullName>
    </recommendedName>
</protein>
<dbReference type="AlphaFoldDB" id="A0A0F8VRL6"/>
<reference evidence="1" key="1">
    <citation type="journal article" date="2015" name="Nature">
        <title>Complex archaea that bridge the gap between prokaryotes and eukaryotes.</title>
        <authorList>
            <person name="Spang A."/>
            <person name="Saw J.H."/>
            <person name="Jorgensen S.L."/>
            <person name="Zaremba-Niedzwiedzka K."/>
            <person name="Martijn J."/>
            <person name="Lind A.E."/>
            <person name="van Eijk R."/>
            <person name="Schleper C."/>
            <person name="Guy L."/>
            <person name="Ettema T.J."/>
        </authorList>
    </citation>
    <scope>NUCLEOTIDE SEQUENCE</scope>
</reference>
<name>A0A0F8VRL6_9ZZZZ</name>
<gene>
    <name evidence="1" type="ORF">LCGC14_3159680</name>
</gene>
<dbReference type="EMBL" id="LAZR01069802">
    <property type="protein sequence ID" value="KKK46993.1"/>
    <property type="molecule type" value="Genomic_DNA"/>
</dbReference>
<evidence type="ECO:0000313" key="1">
    <source>
        <dbReference type="EMBL" id="KKK46993.1"/>
    </source>
</evidence>
<evidence type="ECO:0008006" key="2">
    <source>
        <dbReference type="Google" id="ProtNLM"/>
    </source>
</evidence>
<proteinExistence type="predicted"/>
<organism evidence="1">
    <name type="scientific">marine sediment metagenome</name>
    <dbReference type="NCBI Taxonomy" id="412755"/>
    <lineage>
        <taxon>unclassified sequences</taxon>
        <taxon>metagenomes</taxon>
        <taxon>ecological metagenomes</taxon>
    </lineage>
</organism>
<comment type="caution">
    <text evidence="1">The sequence shown here is derived from an EMBL/GenBank/DDBJ whole genome shotgun (WGS) entry which is preliminary data.</text>
</comment>
<sequence length="75" mass="8502">MSIDKLKRVLWRLQEMKSEQPGIYSNGQIRKAIMEEIGTDQRTVDNNIKHLRELGLLKPAGMGKMKADITYASGV</sequence>